<protein>
    <submittedName>
        <fullName evidence="9">Competence protein</fullName>
    </submittedName>
</protein>
<name>A0A7G1HS45_9BACT</name>
<evidence type="ECO:0000256" key="4">
    <source>
        <dbReference type="ARBA" id="ARBA00022989"/>
    </source>
</evidence>
<feature type="transmembrane region" description="Helical" evidence="6">
    <location>
        <begin position="294"/>
        <end position="323"/>
    </location>
</feature>
<organism evidence="9 10">
    <name type="scientific">Coprobacter secundus subsp. similis</name>
    <dbReference type="NCBI Taxonomy" id="2751153"/>
    <lineage>
        <taxon>Bacteria</taxon>
        <taxon>Pseudomonadati</taxon>
        <taxon>Bacteroidota</taxon>
        <taxon>Bacteroidia</taxon>
        <taxon>Bacteroidales</taxon>
        <taxon>Barnesiellaceae</taxon>
        <taxon>Coprobacter</taxon>
    </lineage>
</organism>
<feature type="transmembrane region" description="Helical" evidence="6">
    <location>
        <begin position="503"/>
        <end position="520"/>
    </location>
</feature>
<feature type="domain" description="DUF4131" evidence="8">
    <location>
        <begin position="30"/>
        <end position="188"/>
    </location>
</feature>
<evidence type="ECO:0000256" key="5">
    <source>
        <dbReference type="ARBA" id="ARBA00023136"/>
    </source>
</evidence>
<gene>
    <name evidence="9" type="ORF">Cop2CBH44_08920</name>
</gene>
<proteinExistence type="predicted"/>
<sequence length="694" mass="80165">MQNAPFIRLLCPLITGICIQHFCPAVNLIYIFFITTICSFLFYLIPRNPAEKFRFRYTYGISICFLFCTLGMLSVALKQMQETPIPATYIKAIARIDENNGKKIKSVSCTVTIEHLIDQNEAYHQFSKKAILYFYPDDHSCALVPGNYIIFKQKLQPIQNIPNPEAFDYASYTQRKGILYSQYLPEKDWRRLGFSPRMTWKEKALYYRTKVVNIISEINLGKEEQALLNALLLGYTDEISTEQRKLFSSSGLSHILAVSGLHTGIILGILYIAFYPLIWLRMPQMRHIFTIVGLWIYAFITGLSPSVIRACIMASFIIVGYVLNRKGNTLNSLCAAAFFMLLYQPYYLFDIGFQLSYISVLSIVLFYPVIFHGIMTNNKLWNKIAGIIAISLATQIGTLPVAAYYFHTVPLLFLFTNLLIIPLLPIILGISIISVILTAIDISITWIHYATEHLLHFLSLVAYYTDKIPCNSLKIWLEPRHIVLYFGILSSLYIAFKQKKSNWIIFCLSFILLFLIYNKAVPLPKQIENGWVIYNDNQNTVINFIDDKNNFLYSTDSIVDYPKIEKIASNFWIKNGINKFIIAKDSMNNGNLFISRPFILFRQKRILLLDSTNWKTKNSAYQLPIDYVIATNDFKGRLSDLLPLFKIKHLIIPSNITYFKSYWLERECSKHHINCYVIRKEGAWASLDKNEPRP</sequence>
<dbReference type="PANTHER" id="PTHR30619:SF1">
    <property type="entry name" value="RECOMBINATION PROTEIN 2"/>
    <property type="match status" value="1"/>
</dbReference>
<dbReference type="RefSeq" id="WP_074023894.1">
    <property type="nucleotide sequence ID" value="NZ_AP023322.1"/>
</dbReference>
<accession>A0A7G1HS45</accession>
<dbReference type="InterPro" id="IPR004477">
    <property type="entry name" value="ComEC_N"/>
</dbReference>
<feature type="transmembrane region" description="Helical" evidence="6">
    <location>
        <begin position="252"/>
        <end position="274"/>
    </location>
</feature>
<evidence type="ECO:0000313" key="9">
    <source>
        <dbReference type="EMBL" id="BCI62539.1"/>
    </source>
</evidence>
<evidence type="ECO:0000256" key="1">
    <source>
        <dbReference type="ARBA" id="ARBA00004651"/>
    </source>
</evidence>
<feature type="transmembrane region" description="Helical" evidence="6">
    <location>
        <begin position="412"/>
        <end position="439"/>
    </location>
</feature>
<reference evidence="10" key="1">
    <citation type="submission" date="2020-07" db="EMBL/GenBank/DDBJ databases">
        <title>Complete genome sequencing of Coprobacter sp. strain 2CBH44.</title>
        <authorList>
            <person name="Sakamoto M."/>
            <person name="Murakami T."/>
            <person name="Mori H."/>
        </authorList>
    </citation>
    <scope>NUCLEOTIDE SEQUENCE [LARGE SCALE GENOMIC DNA]</scope>
    <source>
        <strain evidence="10">2CBH44</strain>
    </source>
</reference>
<feature type="domain" description="ComEC/Rec2-related protein" evidence="7">
    <location>
        <begin position="231"/>
        <end position="493"/>
    </location>
</feature>
<keyword evidence="10" id="KW-1185">Reference proteome</keyword>
<dbReference type="GO" id="GO:0005886">
    <property type="term" value="C:plasma membrane"/>
    <property type="evidence" value="ECO:0007669"/>
    <property type="project" value="UniProtKB-SubCell"/>
</dbReference>
<feature type="transmembrane region" description="Helical" evidence="6">
    <location>
        <begin position="355"/>
        <end position="375"/>
    </location>
</feature>
<evidence type="ECO:0000313" key="10">
    <source>
        <dbReference type="Proteomes" id="UP000594042"/>
    </source>
</evidence>
<feature type="transmembrane region" description="Helical" evidence="6">
    <location>
        <begin position="28"/>
        <end position="45"/>
    </location>
</feature>
<dbReference type="AlphaFoldDB" id="A0A7G1HS45"/>
<evidence type="ECO:0000259" key="8">
    <source>
        <dbReference type="Pfam" id="PF13567"/>
    </source>
</evidence>
<keyword evidence="5 6" id="KW-0472">Membrane</keyword>
<dbReference type="Pfam" id="PF03772">
    <property type="entry name" value="Competence"/>
    <property type="match status" value="1"/>
</dbReference>
<dbReference type="InterPro" id="IPR025405">
    <property type="entry name" value="DUF4131"/>
</dbReference>
<dbReference type="EMBL" id="AP023322">
    <property type="protein sequence ID" value="BCI62539.1"/>
    <property type="molecule type" value="Genomic_DNA"/>
</dbReference>
<feature type="transmembrane region" description="Helical" evidence="6">
    <location>
        <begin position="330"/>
        <end position="349"/>
    </location>
</feature>
<keyword evidence="3 6" id="KW-0812">Transmembrane</keyword>
<feature type="transmembrane region" description="Helical" evidence="6">
    <location>
        <begin position="387"/>
        <end position="406"/>
    </location>
</feature>
<dbReference type="Proteomes" id="UP000594042">
    <property type="component" value="Chromosome"/>
</dbReference>
<dbReference type="PANTHER" id="PTHR30619">
    <property type="entry name" value="DNA INTERNALIZATION/COMPETENCE PROTEIN COMEC/REC2"/>
    <property type="match status" value="1"/>
</dbReference>
<keyword evidence="4 6" id="KW-1133">Transmembrane helix</keyword>
<dbReference type="Pfam" id="PF13567">
    <property type="entry name" value="DUF4131"/>
    <property type="match status" value="1"/>
</dbReference>
<dbReference type="NCBIfam" id="TIGR00360">
    <property type="entry name" value="ComEC_N-term"/>
    <property type="match status" value="1"/>
</dbReference>
<dbReference type="InterPro" id="IPR052159">
    <property type="entry name" value="Competence_DNA_uptake"/>
</dbReference>
<dbReference type="KEGG" id="copr:Cop2CBH44_08920"/>
<evidence type="ECO:0000256" key="3">
    <source>
        <dbReference type="ARBA" id="ARBA00022692"/>
    </source>
</evidence>
<feature type="transmembrane region" description="Helical" evidence="6">
    <location>
        <begin position="57"/>
        <end position="77"/>
    </location>
</feature>
<evidence type="ECO:0000256" key="2">
    <source>
        <dbReference type="ARBA" id="ARBA00022475"/>
    </source>
</evidence>
<comment type="subcellular location">
    <subcellularLocation>
        <location evidence="1">Cell membrane</location>
        <topology evidence="1">Multi-pass membrane protein</topology>
    </subcellularLocation>
</comment>
<evidence type="ECO:0000256" key="6">
    <source>
        <dbReference type="SAM" id="Phobius"/>
    </source>
</evidence>
<keyword evidence="2" id="KW-1003">Cell membrane</keyword>
<evidence type="ECO:0000259" key="7">
    <source>
        <dbReference type="Pfam" id="PF03772"/>
    </source>
</evidence>